<accession>A0A918GPK2</accession>
<protein>
    <recommendedName>
        <fullName evidence="3">Secreted protein</fullName>
    </recommendedName>
</protein>
<reference evidence="1" key="1">
    <citation type="journal article" date="2014" name="Int. J. Syst. Evol. Microbiol.">
        <title>Complete genome sequence of Corynebacterium casei LMG S-19264T (=DSM 44701T), isolated from a smear-ripened cheese.</title>
        <authorList>
            <consortium name="US DOE Joint Genome Institute (JGI-PGF)"/>
            <person name="Walter F."/>
            <person name="Albersmeier A."/>
            <person name="Kalinowski J."/>
            <person name="Ruckert C."/>
        </authorList>
    </citation>
    <scope>NUCLEOTIDE SEQUENCE</scope>
    <source>
        <strain evidence="1">JCM 3276</strain>
    </source>
</reference>
<dbReference type="EMBL" id="BMRB01000006">
    <property type="protein sequence ID" value="GGS52753.1"/>
    <property type="molecule type" value="Genomic_DNA"/>
</dbReference>
<evidence type="ECO:0000313" key="2">
    <source>
        <dbReference type="Proteomes" id="UP000660680"/>
    </source>
</evidence>
<proteinExistence type="predicted"/>
<dbReference type="Proteomes" id="UP000660680">
    <property type="component" value="Unassembled WGS sequence"/>
</dbReference>
<evidence type="ECO:0000313" key="1">
    <source>
        <dbReference type="EMBL" id="GGS52753.1"/>
    </source>
</evidence>
<organism evidence="1 2">
    <name type="scientific">Actinokineospora fastidiosa</name>
    <dbReference type="NCBI Taxonomy" id="1816"/>
    <lineage>
        <taxon>Bacteria</taxon>
        <taxon>Bacillati</taxon>
        <taxon>Actinomycetota</taxon>
        <taxon>Actinomycetes</taxon>
        <taxon>Pseudonocardiales</taxon>
        <taxon>Pseudonocardiaceae</taxon>
        <taxon>Actinokineospora</taxon>
    </lineage>
</organism>
<gene>
    <name evidence="1" type="ORF">GCM10010171_54790</name>
</gene>
<dbReference type="Pfam" id="PF18143">
    <property type="entry name" value="HAD_SAK_2"/>
    <property type="match status" value="1"/>
</dbReference>
<sequence>MRPLLYLDVDGPLIPFGGDPVEHGPADSANPLLNRIDPGLGPPLLALGCTLVWATTWMADANERVAPVLGLPDLAVVDWPDPRRDGVDAWFGLHWKTRPLVERSAGRPFIWVDDEITDADRAWVAEHHPGPALLHRVDPARGLTTGDLAHLARWVAAVKADHSHDRII</sequence>
<reference evidence="1" key="2">
    <citation type="submission" date="2020-09" db="EMBL/GenBank/DDBJ databases">
        <authorList>
            <person name="Sun Q."/>
            <person name="Ohkuma M."/>
        </authorList>
    </citation>
    <scope>NUCLEOTIDE SEQUENCE</scope>
    <source>
        <strain evidence="1">JCM 3276</strain>
    </source>
</reference>
<dbReference type="AlphaFoldDB" id="A0A918GPK2"/>
<name>A0A918GPK2_9PSEU</name>
<comment type="caution">
    <text evidence="1">The sequence shown here is derived from an EMBL/GenBank/DDBJ whole genome shotgun (WGS) entry which is preliminary data.</text>
</comment>
<keyword evidence="2" id="KW-1185">Reference proteome</keyword>
<evidence type="ECO:0008006" key="3">
    <source>
        <dbReference type="Google" id="ProtNLM"/>
    </source>
</evidence>
<dbReference type="RefSeq" id="WP_189213481.1">
    <property type="nucleotide sequence ID" value="NZ_BMRB01000006.1"/>
</dbReference>